<dbReference type="PIRSF" id="PIRSF037251">
    <property type="entry name" value="Arylacetamide_deacetylase"/>
    <property type="match status" value="1"/>
</dbReference>
<name>A0AAJ7XE63_PETMA</name>
<evidence type="ECO:0000256" key="3">
    <source>
        <dbReference type="ARBA" id="ARBA00023157"/>
    </source>
</evidence>
<dbReference type="RefSeq" id="XP_032830872.1">
    <property type="nucleotide sequence ID" value="XM_032974981.1"/>
</dbReference>
<dbReference type="GO" id="GO:0016020">
    <property type="term" value="C:membrane"/>
    <property type="evidence" value="ECO:0007669"/>
    <property type="project" value="InterPro"/>
</dbReference>
<dbReference type="InterPro" id="IPR033140">
    <property type="entry name" value="Lipase_GDXG_put_SER_AS"/>
</dbReference>
<feature type="domain" description="Alpha/beta hydrolase fold-3" evidence="7">
    <location>
        <begin position="107"/>
        <end position="267"/>
    </location>
</feature>
<keyword evidence="8" id="KW-1185">Reference proteome</keyword>
<evidence type="ECO:0000256" key="1">
    <source>
        <dbReference type="ARBA" id="ARBA00010515"/>
    </source>
</evidence>
<dbReference type="GeneID" id="116954454"/>
<feature type="chain" id="PRO_5042549471" evidence="6">
    <location>
        <begin position="20"/>
        <end position="411"/>
    </location>
</feature>
<dbReference type="Gene3D" id="3.40.50.1820">
    <property type="entry name" value="alpha/beta hydrolase"/>
    <property type="match status" value="1"/>
</dbReference>
<feature type="active site" evidence="4">
    <location>
        <position position="380"/>
    </location>
</feature>
<feature type="domain" description="Alpha/beta hydrolase fold-3" evidence="7">
    <location>
        <begin position="322"/>
        <end position="383"/>
    </location>
</feature>
<gene>
    <name evidence="9" type="primary">LOC116954454</name>
</gene>
<evidence type="ECO:0000256" key="2">
    <source>
        <dbReference type="ARBA" id="ARBA00022801"/>
    </source>
</evidence>
<organism evidence="8 9">
    <name type="scientific">Petromyzon marinus</name>
    <name type="common">Sea lamprey</name>
    <dbReference type="NCBI Taxonomy" id="7757"/>
    <lineage>
        <taxon>Eukaryota</taxon>
        <taxon>Metazoa</taxon>
        <taxon>Chordata</taxon>
        <taxon>Craniata</taxon>
        <taxon>Vertebrata</taxon>
        <taxon>Cyclostomata</taxon>
        <taxon>Hyperoartia</taxon>
        <taxon>Petromyzontiformes</taxon>
        <taxon>Petromyzontidae</taxon>
        <taxon>Petromyzon</taxon>
    </lineage>
</organism>
<accession>A0AAJ7XE63</accession>
<keyword evidence="2" id="KW-0378">Hydrolase</keyword>
<dbReference type="PROSITE" id="PS01174">
    <property type="entry name" value="LIPASE_GDXG_SER"/>
    <property type="match status" value="1"/>
</dbReference>
<dbReference type="InterPro" id="IPR017157">
    <property type="entry name" value="Arylacetamide_deacetylase"/>
</dbReference>
<reference evidence="9" key="1">
    <citation type="submission" date="2025-08" db="UniProtKB">
        <authorList>
            <consortium name="RefSeq"/>
        </authorList>
    </citation>
    <scope>IDENTIFICATION</scope>
    <source>
        <tissue evidence="9">Sperm</tissue>
    </source>
</reference>
<evidence type="ECO:0000259" key="7">
    <source>
        <dbReference type="Pfam" id="PF07859"/>
    </source>
</evidence>
<proteinExistence type="inferred from homology"/>
<keyword evidence="3" id="KW-1015">Disulfide bond</keyword>
<protein>
    <submittedName>
        <fullName evidence="9">Neutral cholesterol ester hydrolase 1-like</fullName>
    </submittedName>
</protein>
<feature type="signal peptide" evidence="6">
    <location>
        <begin position="1"/>
        <end position="19"/>
    </location>
</feature>
<evidence type="ECO:0000313" key="9">
    <source>
        <dbReference type="RefSeq" id="XP_032830872.1"/>
    </source>
</evidence>
<evidence type="ECO:0000313" key="8">
    <source>
        <dbReference type="Proteomes" id="UP001318040"/>
    </source>
</evidence>
<dbReference type="PANTHER" id="PTHR48081">
    <property type="entry name" value="AB HYDROLASE SUPERFAMILY PROTEIN C4A8.06C"/>
    <property type="match status" value="1"/>
</dbReference>
<evidence type="ECO:0000256" key="6">
    <source>
        <dbReference type="SAM" id="SignalP"/>
    </source>
</evidence>
<dbReference type="GO" id="GO:0052689">
    <property type="term" value="F:carboxylic ester hydrolase activity"/>
    <property type="evidence" value="ECO:0007669"/>
    <property type="project" value="InterPro"/>
</dbReference>
<dbReference type="Pfam" id="PF07859">
    <property type="entry name" value="Abhydrolase_3"/>
    <property type="match status" value="2"/>
</dbReference>
<dbReference type="Proteomes" id="UP001318040">
    <property type="component" value="Chromosome 55"/>
</dbReference>
<keyword evidence="6" id="KW-0732">Signal</keyword>
<comment type="similarity">
    <text evidence="1">Belongs to the 'GDXG' lipolytic enzyme family.</text>
</comment>
<feature type="active site" evidence="4 5">
    <location>
        <position position="189"/>
    </location>
</feature>
<dbReference type="InterPro" id="IPR013094">
    <property type="entry name" value="AB_hydrolase_3"/>
</dbReference>
<feature type="active site" evidence="4">
    <location>
        <position position="350"/>
    </location>
</feature>
<dbReference type="AlphaFoldDB" id="A0AAJ7XE63"/>
<dbReference type="KEGG" id="pmrn:116954454"/>
<dbReference type="SUPFAM" id="SSF53474">
    <property type="entry name" value="alpha/beta-Hydrolases"/>
    <property type="match status" value="1"/>
</dbReference>
<evidence type="ECO:0000256" key="4">
    <source>
        <dbReference type="PIRSR" id="PIRSR037251-1"/>
    </source>
</evidence>
<dbReference type="InterPro" id="IPR050300">
    <property type="entry name" value="GDXG_lipolytic_enzyme"/>
</dbReference>
<dbReference type="InterPro" id="IPR029058">
    <property type="entry name" value="AB_hydrolase_fold"/>
</dbReference>
<evidence type="ECO:0000256" key="5">
    <source>
        <dbReference type="PROSITE-ProRule" id="PRU10038"/>
    </source>
</evidence>
<sequence length="411" mass="45044">MGAVRVCALLSALLLLGASHYLYRPLPDSVAEPYKLMMLDAVLRTANHVATLGELLGLVDPEVVLRNVVPRVPARSDAWVTVHDTELGGVRVRVFVSSHAAGLKRGVIYLHGGGWAYGTTQDVGNDHQCREAARRLDAVVISVEYRLVPEHRFPVPLEDCLRVTRHFLRHDTLAAFSVDPARVAISGDSAGGNLAMAVALQLAREPKEGSASLKLQALIYPTLQALDFQTPSYRDNAHVPILYARTMVRLWLEYLGGDVALTDALLENAHSRHVLLDPSGPGAFVDWRSLLLSRRPRGTGPAPGPPEGPARPDILAKIPALLDPRATPLLADDDWLRMLPLTYVVTCEHDVLRDDGALLVARLGPLGVPVQHQHLEDGFHGVFSLVQQPLLHFDIGVRTVNMYIAWLDEHL</sequence>
<dbReference type="PANTHER" id="PTHR48081:SF28">
    <property type="entry name" value="ALPHA_BETA HYDROLASE FOLD-3 DOMAIN-CONTAINING PROTEIN"/>
    <property type="match status" value="1"/>
</dbReference>